<evidence type="ECO:0000256" key="2">
    <source>
        <dbReference type="PROSITE-ProRule" id="PRU00505"/>
    </source>
</evidence>
<evidence type="ECO:0000256" key="1">
    <source>
        <dbReference type="ARBA" id="ARBA00008421"/>
    </source>
</evidence>
<comment type="similarity">
    <text evidence="1">Belongs to the TEC1 family.</text>
</comment>
<comment type="caution">
    <text evidence="4">The sequence shown here is derived from an EMBL/GenBank/DDBJ whole genome shotgun (WGS) entry which is preliminary data.</text>
</comment>
<dbReference type="SMART" id="SM00426">
    <property type="entry name" value="TEA"/>
    <property type="match status" value="1"/>
</dbReference>
<dbReference type="InterPro" id="IPR038096">
    <property type="entry name" value="TEA/ATTS_sf"/>
</dbReference>
<reference evidence="4 5" key="1">
    <citation type="submission" date="2020-01" db="EMBL/GenBank/DDBJ databases">
        <authorList>
            <person name="Gupta K D."/>
        </authorList>
    </citation>
    <scope>NUCLEOTIDE SEQUENCE [LARGE SCALE GENOMIC DNA]</scope>
</reference>
<dbReference type="PROSITE" id="PS51088">
    <property type="entry name" value="TEA_2"/>
    <property type="match status" value="1"/>
</dbReference>
<name>A0A8S0X359_CYCAE</name>
<accession>A0A8S0X359</accession>
<proteinExistence type="inferred from homology"/>
<dbReference type="OrthoDB" id="10006572at2759"/>
<evidence type="ECO:0000313" key="4">
    <source>
        <dbReference type="EMBL" id="CAA7265692.1"/>
    </source>
</evidence>
<dbReference type="InterPro" id="IPR000818">
    <property type="entry name" value="TEA/ATTS_dom"/>
</dbReference>
<sequence>MPKDDAFPTAVLPPSALTGRKTRKTLDSQKKELVWPDNLEEALLEALRFYQPRSATGRPLRRFTKRNCFIAEHIRVRTGKERTAKQVGSRLQQISASSKDPELLEMITRRYYGPSSSETNYGSPTNSSRLSSPVITPSLTSIIDEEGDDCDDASHLAIFDVTESPFDQIQLNVALSTTGISAHLGLDAEIMSHGCDLILTVDNPHLSPVSHGLSSARTLPDLPIASLSGRVPNVTLFSSLLDPTIACFCAFTVYYDNSIFIHTEKTSLTSFPLPSGSVKYTTPLLPGFWGKLILKSDIDRYTIVQDIAQESTMQKVDVVAERRWLSFTYGFESTATTSAFPPAFRADPSSFITPEQHIPISSPSLHPSFLQFQTDPPFLQHPNSLYPCQGICVGGVPETLDFYEQSSPHNTKTGHFVPFID</sequence>
<gene>
    <name evidence="4" type="ORF">AAE3_LOCUS8000</name>
</gene>
<evidence type="ECO:0000259" key="3">
    <source>
        <dbReference type="PROSITE" id="PS51088"/>
    </source>
</evidence>
<dbReference type="PRINTS" id="PR00065">
    <property type="entry name" value="TEADOMAIN"/>
</dbReference>
<keyword evidence="5" id="KW-1185">Reference proteome</keyword>
<feature type="DNA-binding region" description="TEA" evidence="2">
    <location>
        <begin position="28"/>
        <end position="101"/>
    </location>
</feature>
<dbReference type="Pfam" id="PF01285">
    <property type="entry name" value="TEA"/>
    <property type="match status" value="1"/>
</dbReference>
<evidence type="ECO:0000313" key="5">
    <source>
        <dbReference type="Proteomes" id="UP000467700"/>
    </source>
</evidence>
<feature type="domain" description="TEA" evidence="3">
    <location>
        <begin position="28"/>
        <end position="101"/>
    </location>
</feature>
<dbReference type="EMBL" id="CACVBS010000050">
    <property type="protein sequence ID" value="CAA7265692.1"/>
    <property type="molecule type" value="Genomic_DNA"/>
</dbReference>
<protein>
    <recommendedName>
        <fullName evidence="3">TEA domain-containing protein</fullName>
    </recommendedName>
</protein>
<dbReference type="GO" id="GO:0003700">
    <property type="term" value="F:DNA-binding transcription factor activity"/>
    <property type="evidence" value="ECO:0007669"/>
    <property type="project" value="InterPro"/>
</dbReference>
<organism evidence="4 5">
    <name type="scientific">Cyclocybe aegerita</name>
    <name type="common">Black poplar mushroom</name>
    <name type="synonym">Agrocybe aegerita</name>
    <dbReference type="NCBI Taxonomy" id="1973307"/>
    <lineage>
        <taxon>Eukaryota</taxon>
        <taxon>Fungi</taxon>
        <taxon>Dikarya</taxon>
        <taxon>Basidiomycota</taxon>
        <taxon>Agaricomycotina</taxon>
        <taxon>Agaricomycetes</taxon>
        <taxon>Agaricomycetidae</taxon>
        <taxon>Agaricales</taxon>
        <taxon>Agaricineae</taxon>
        <taxon>Bolbitiaceae</taxon>
        <taxon>Cyclocybe</taxon>
    </lineage>
</organism>
<dbReference type="AlphaFoldDB" id="A0A8S0X359"/>
<dbReference type="Proteomes" id="UP000467700">
    <property type="component" value="Unassembled WGS sequence"/>
</dbReference>
<dbReference type="Gene3D" id="6.10.20.40">
    <property type="entry name" value="TEA/ATTS domain"/>
    <property type="match status" value="1"/>
</dbReference>